<proteinExistence type="predicted"/>
<organism evidence="2">
    <name type="scientific">Cyprideis torosa</name>
    <dbReference type="NCBI Taxonomy" id="163714"/>
    <lineage>
        <taxon>Eukaryota</taxon>
        <taxon>Metazoa</taxon>
        <taxon>Ecdysozoa</taxon>
        <taxon>Arthropoda</taxon>
        <taxon>Crustacea</taxon>
        <taxon>Oligostraca</taxon>
        <taxon>Ostracoda</taxon>
        <taxon>Podocopa</taxon>
        <taxon>Podocopida</taxon>
        <taxon>Cytherocopina</taxon>
        <taxon>Cytheroidea</taxon>
        <taxon>Cytherideidae</taxon>
        <taxon>Cyprideis</taxon>
    </lineage>
</organism>
<reference evidence="2" key="1">
    <citation type="submission" date="2020-11" db="EMBL/GenBank/DDBJ databases">
        <authorList>
            <person name="Tran Van P."/>
        </authorList>
    </citation>
    <scope>NUCLEOTIDE SEQUENCE</scope>
</reference>
<dbReference type="AlphaFoldDB" id="A0A7R8ZSB0"/>
<protein>
    <submittedName>
        <fullName evidence="2">Uncharacterized protein</fullName>
    </submittedName>
</protein>
<sequence>MTSRATPMAARQSILSSKKSSSTQNTKLRER</sequence>
<gene>
    <name evidence="2" type="ORF">CTOB1V02_LOCUS12446</name>
</gene>
<dbReference type="EMBL" id="OB669319">
    <property type="protein sequence ID" value="CAD7234630.1"/>
    <property type="molecule type" value="Genomic_DNA"/>
</dbReference>
<feature type="region of interest" description="Disordered" evidence="1">
    <location>
        <begin position="1"/>
        <end position="31"/>
    </location>
</feature>
<accession>A0A7R8ZSB0</accession>
<evidence type="ECO:0000256" key="1">
    <source>
        <dbReference type="SAM" id="MobiDB-lite"/>
    </source>
</evidence>
<name>A0A7R8ZSB0_9CRUS</name>
<evidence type="ECO:0000313" key="2">
    <source>
        <dbReference type="EMBL" id="CAD7234630.1"/>
    </source>
</evidence>